<name>A0AAW2EBZ9_9HYME</name>
<sequence length="171" mass="19084">MRLASFFLSDSYDTAIRTRGSRATGRTIILNSSTRAAAPRKPLANVFQLLALSLSLFPSALFQDCRTGRAGTTRPYPRHQIAINPFAAPCASQCISLSLFLSSLPRRLFPVFSRYIQRERERENDKETTQVPPFYSPKNSSNRDVYYGAVVTGSEKLTKPSAVISDVKINF</sequence>
<accession>A0AAW2EBZ9</accession>
<comment type="caution">
    <text evidence="1">The sequence shown here is derived from an EMBL/GenBank/DDBJ whole genome shotgun (WGS) entry which is preliminary data.</text>
</comment>
<evidence type="ECO:0000313" key="2">
    <source>
        <dbReference type="Proteomes" id="UP001430953"/>
    </source>
</evidence>
<protein>
    <submittedName>
        <fullName evidence="1">Uncharacterized protein</fullName>
    </submittedName>
</protein>
<dbReference type="EMBL" id="JADYXP020000027">
    <property type="protein sequence ID" value="KAL0099765.1"/>
    <property type="molecule type" value="Genomic_DNA"/>
</dbReference>
<gene>
    <name evidence="1" type="ORF">PUN28_019879</name>
</gene>
<proteinExistence type="predicted"/>
<dbReference type="AlphaFoldDB" id="A0AAW2EBZ9"/>
<organism evidence="1 2">
    <name type="scientific">Cardiocondyla obscurior</name>
    <dbReference type="NCBI Taxonomy" id="286306"/>
    <lineage>
        <taxon>Eukaryota</taxon>
        <taxon>Metazoa</taxon>
        <taxon>Ecdysozoa</taxon>
        <taxon>Arthropoda</taxon>
        <taxon>Hexapoda</taxon>
        <taxon>Insecta</taxon>
        <taxon>Pterygota</taxon>
        <taxon>Neoptera</taxon>
        <taxon>Endopterygota</taxon>
        <taxon>Hymenoptera</taxon>
        <taxon>Apocrita</taxon>
        <taxon>Aculeata</taxon>
        <taxon>Formicoidea</taxon>
        <taxon>Formicidae</taxon>
        <taxon>Myrmicinae</taxon>
        <taxon>Cardiocondyla</taxon>
    </lineage>
</organism>
<keyword evidence="2" id="KW-1185">Reference proteome</keyword>
<dbReference type="Proteomes" id="UP001430953">
    <property type="component" value="Unassembled WGS sequence"/>
</dbReference>
<evidence type="ECO:0000313" key="1">
    <source>
        <dbReference type="EMBL" id="KAL0099765.1"/>
    </source>
</evidence>
<reference evidence="1 2" key="1">
    <citation type="submission" date="2023-03" db="EMBL/GenBank/DDBJ databases">
        <title>High recombination rates correlate with genetic variation in Cardiocondyla obscurior ants.</title>
        <authorList>
            <person name="Errbii M."/>
        </authorList>
    </citation>
    <scope>NUCLEOTIDE SEQUENCE [LARGE SCALE GENOMIC DNA]</scope>
    <source>
        <strain evidence="1">Alpha-2009</strain>
        <tissue evidence="1">Whole body</tissue>
    </source>
</reference>